<evidence type="ECO:0000259" key="1">
    <source>
        <dbReference type="Pfam" id="PF01738"/>
    </source>
</evidence>
<dbReference type="AlphaFoldDB" id="A0A0P7BG22"/>
<dbReference type="OrthoDB" id="17560at2759"/>
<dbReference type="Proteomes" id="UP000050424">
    <property type="component" value="Unassembled WGS sequence"/>
</dbReference>
<dbReference type="GO" id="GO:0016787">
    <property type="term" value="F:hydrolase activity"/>
    <property type="evidence" value="ECO:0007669"/>
    <property type="project" value="InterPro"/>
</dbReference>
<reference evidence="2 3" key="1">
    <citation type="submission" date="2015-09" db="EMBL/GenBank/DDBJ databases">
        <title>Draft genome of a European isolate of the apple canker pathogen Neonectria ditissima.</title>
        <authorList>
            <person name="Gomez-Cortecero A."/>
            <person name="Harrison R.J."/>
            <person name="Armitage A.D."/>
        </authorList>
    </citation>
    <scope>NUCLEOTIDE SEQUENCE [LARGE SCALE GENOMIC DNA]</scope>
    <source>
        <strain evidence="2 3">R09/05</strain>
    </source>
</reference>
<dbReference type="InterPro" id="IPR002925">
    <property type="entry name" value="Dienelactn_hydro"/>
</dbReference>
<name>A0A0P7BG22_9HYPO</name>
<dbReference type="STRING" id="78410.A0A0P7BG22"/>
<gene>
    <name evidence="2" type="ORF">AK830_g7534</name>
</gene>
<protein>
    <recommendedName>
        <fullName evidence="1">Dienelactone hydrolase domain-containing protein</fullName>
    </recommendedName>
</protein>
<feature type="domain" description="Dienelactone hydrolase" evidence="1">
    <location>
        <begin position="31"/>
        <end position="248"/>
    </location>
</feature>
<dbReference type="Pfam" id="PF01738">
    <property type="entry name" value="DLH"/>
    <property type="match status" value="1"/>
</dbReference>
<proteinExistence type="predicted"/>
<organism evidence="2 3">
    <name type="scientific">Neonectria ditissima</name>
    <dbReference type="NCBI Taxonomy" id="78410"/>
    <lineage>
        <taxon>Eukaryota</taxon>
        <taxon>Fungi</taxon>
        <taxon>Dikarya</taxon>
        <taxon>Ascomycota</taxon>
        <taxon>Pezizomycotina</taxon>
        <taxon>Sordariomycetes</taxon>
        <taxon>Hypocreomycetidae</taxon>
        <taxon>Hypocreales</taxon>
        <taxon>Nectriaceae</taxon>
        <taxon>Neonectria</taxon>
    </lineage>
</organism>
<sequence>MASSPPARCCTVGVHHEGTPTGKMIKVGQHDAYLATAPAEIARKETGLLYVPDVLGIWDNSMLLADEFASEGYTTLIVDLFYGDAIEVNKFNEVNLPDWMQNGRNGAGGHTTKEIDPIMKEALAYMKTEMGFSHIGAVGYCLGAKHLVRHYQNGIEVGFIAHPSFVEEEELEAITGPLSIAAAETDSIFPSEKRYQSEEILKKRGNVFQINLFSGVVHGFAVRCDLSKKDERFAKEQAFYQAVAFFDNWLV</sequence>
<dbReference type="PANTHER" id="PTHR17630:SF44">
    <property type="entry name" value="PROTEIN AIM2"/>
    <property type="match status" value="1"/>
</dbReference>
<keyword evidence="3" id="KW-1185">Reference proteome</keyword>
<evidence type="ECO:0000313" key="3">
    <source>
        <dbReference type="Proteomes" id="UP000050424"/>
    </source>
</evidence>
<dbReference type="SUPFAM" id="SSF53474">
    <property type="entry name" value="alpha/beta-Hydrolases"/>
    <property type="match status" value="1"/>
</dbReference>
<accession>A0A0P7BG22</accession>
<dbReference type="PANTHER" id="PTHR17630">
    <property type="entry name" value="DIENELACTONE HYDROLASE"/>
    <property type="match status" value="1"/>
</dbReference>
<evidence type="ECO:0000313" key="2">
    <source>
        <dbReference type="EMBL" id="KPM39034.1"/>
    </source>
</evidence>
<dbReference type="EMBL" id="LKCW01000118">
    <property type="protein sequence ID" value="KPM39034.1"/>
    <property type="molecule type" value="Genomic_DNA"/>
</dbReference>
<dbReference type="InterPro" id="IPR029058">
    <property type="entry name" value="AB_hydrolase_fold"/>
</dbReference>
<comment type="caution">
    <text evidence="2">The sequence shown here is derived from an EMBL/GenBank/DDBJ whole genome shotgun (WGS) entry which is preliminary data.</text>
</comment>
<dbReference type="Gene3D" id="3.40.50.1820">
    <property type="entry name" value="alpha/beta hydrolase"/>
    <property type="match status" value="1"/>
</dbReference>